<reference evidence="2" key="1">
    <citation type="journal article" date="2020" name="G3 (Bethesda)">
        <title>High-Quality Assemblies for Three Invasive Social Wasps from the &lt;i&gt;Vespula&lt;/i&gt; Genus.</title>
        <authorList>
            <person name="Harrop T.W.R."/>
            <person name="Guhlin J."/>
            <person name="McLaughlin G.M."/>
            <person name="Permina E."/>
            <person name="Stockwell P."/>
            <person name="Gilligan J."/>
            <person name="Le Lec M.F."/>
            <person name="Gruber M.A.M."/>
            <person name="Quinn O."/>
            <person name="Lovegrove M."/>
            <person name="Duncan E.J."/>
            <person name="Remnant E.J."/>
            <person name="Van Eeckhoven J."/>
            <person name="Graham B."/>
            <person name="Knapp R.A."/>
            <person name="Langford K.W."/>
            <person name="Kronenberg Z."/>
            <person name="Press M.O."/>
            <person name="Eacker S.M."/>
            <person name="Wilson-Rankin E.E."/>
            <person name="Purcell J."/>
            <person name="Lester P.J."/>
            <person name="Dearden P.K."/>
        </authorList>
    </citation>
    <scope>NUCLEOTIDE SEQUENCE</scope>
    <source>
        <strain evidence="2">Volc-1</strain>
    </source>
</reference>
<dbReference type="AlphaFoldDB" id="A0A834P910"/>
<gene>
    <name evidence="2" type="ORF">H0235_005263</name>
</gene>
<comment type="caution">
    <text evidence="2">The sequence shown here is derived from an EMBL/GenBank/DDBJ whole genome shotgun (WGS) entry which is preliminary data.</text>
</comment>
<evidence type="ECO:0000313" key="2">
    <source>
        <dbReference type="EMBL" id="KAF7432339.1"/>
    </source>
</evidence>
<evidence type="ECO:0000313" key="3">
    <source>
        <dbReference type="Proteomes" id="UP000600918"/>
    </source>
</evidence>
<dbReference type="EMBL" id="JACSDY010000003">
    <property type="protein sequence ID" value="KAF7432339.1"/>
    <property type="molecule type" value="Genomic_DNA"/>
</dbReference>
<feature type="region of interest" description="Disordered" evidence="1">
    <location>
        <begin position="81"/>
        <end position="108"/>
    </location>
</feature>
<organism evidence="2 3">
    <name type="scientific">Vespula pensylvanica</name>
    <name type="common">Western yellow jacket</name>
    <name type="synonym">Wasp</name>
    <dbReference type="NCBI Taxonomy" id="30213"/>
    <lineage>
        <taxon>Eukaryota</taxon>
        <taxon>Metazoa</taxon>
        <taxon>Ecdysozoa</taxon>
        <taxon>Arthropoda</taxon>
        <taxon>Hexapoda</taxon>
        <taxon>Insecta</taxon>
        <taxon>Pterygota</taxon>
        <taxon>Neoptera</taxon>
        <taxon>Endopterygota</taxon>
        <taxon>Hymenoptera</taxon>
        <taxon>Apocrita</taxon>
        <taxon>Aculeata</taxon>
        <taxon>Vespoidea</taxon>
        <taxon>Vespidae</taxon>
        <taxon>Vespinae</taxon>
        <taxon>Vespula</taxon>
    </lineage>
</organism>
<accession>A0A834P910</accession>
<sequence length="108" mass="12188">MNLRRQSLDRQNKKTSRTLNELVCSMSLSNSSYFTKYDSKYVFTNKLEHSLAITNSLFDRLPRSRPWQSLMAQSVCSGNSMCGPTTTTTTTTTTTKTTTTATSPREPF</sequence>
<name>A0A834P910_VESPE</name>
<dbReference type="Proteomes" id="UP000600918">
    <property type="component" value="Unassembled WGS sequence"/>
</dbReference>
<feature type="compositionally biased region" description="Low complexity" evidence="1">
    <location>
        <begin position="85"/>
        <end position="102"/>
    </location>
</feature>
<proteinExistence type="predicted"/>
<keyword evidence="3" id="KW-1185">Reference proteome</keyword>
<protein>
    <submittedName>
        <fullName evidence="2">Uncharacterized protein</fullName>
    </submittedName>
</protein>
<evidence type="ECO:0000256" key="1">
    <source>
        <dbReference type="SAM" id="MobiDB-lite"/>
    </source>
</evidence>